<keyword evidence="3" id="KW-0067">ATP-binding</keyword>
<dbReference type="PANTHER" id="PTHR42939:SF1">
    <property type="entry name" value="ABC TRANSPORTER ATP-BINDING PROTEIN ALBC-RELATED"/>
    <property type="match status" value="1"/>
</dbReference>
<evidence type="ECO:0000256" key="2">
    <source>
        <dbReference type="ARBA" id="ARBA00022741"/>
    </source>
</evidence>
<evidence type="ECO:0000256" key="1">
    <source>
        <dbReference type="ARBA" id="ARBA00022448"/>
    </source>
</evidence>
<dbReference type="AlphaFoldDB" id="A0A1Y3PXF7"/>
<dbReference type="EMBL" id="LZRT01000010">
    <property type="protein sequence ID" value="OUM90796.1"/>
    <property type="molecule type" value="Genomic_DNA"/>
</dbReference>
<dbReference type="PANTHER" id="PTHR42939">
    <property type="entry name" value="ABC TRANSPORTER ATP-BINDING PROTEIN ALBC-RELATED"/>
    <property type="match status" value="1"/>
</dbReference>
<comment type="caution">
    <text evidence="4">The sequence shown here is derived from an EMBL/GenBank/DDBJ whole genome shotgun (WGS) entry which is preliminary data.</text>
</comment>
<dbReference type="GO" id="GO:0005524">
    <property type="term" value="F:ATP binding"/>
    <property type="evidence" value="ECO:0007669"/>
    <property type="project" value="UniProtKB-KW"/>
</dbReference>
<evidence type="ECO:0008006" key="6">
    <source>
        <dbReference type="Google" id="ProtNLM"/>
    </source>
</evidence>
<dbReference type="Gene3D" id="3.40.50.300">
    <property type="entry name" value="P-loop containing nucleotide triphosphate hydrolases"/>
    <property type="match status" value="1"/>
</dbReference>
<evidence type="ECO:0000256" key="3">
    <source>
        <dbReference type="ARBA" id="ARBA00022840"/>
    </source>
</evidence>
<evidence type="ECO:0000313" key="4">
    <source>
        <dbReference type="EMBL" id="OUM90796.1"/>
    </source>
</evidence>
<dbReference type="SUPFAM" id="SSF52540">
    <property type="entry name" value="P-loop containing nucleoside triphosphate hydrolases"/>
    <property type="match status" value="1"/>
</dbReference>
<name>A0A1Y3PXF7_9BACI</name>
<organism evidence="4 5">
    <name type="scientific">Bacillus thermozeamaize</name>
    <dbReference type="NCBI Taxonomy" id="230954"/>
    <lineage>
        <taxon>Bacteria</taxon>
        <taxon>Bacillati</taxon>
        <taxon>Bacillota</taxon>
        <taxon>Bacilli</taxon>
        <taxon>Bacillales</taxon>
        <taxon>Bacillaceae</taxon>
        <taxon>Bacillus</taxon>
    </lineage>
</organism>
<gene>
    <name evidence="4" type="ORF">BAA01_07410</name>
</gene>
<dbReference type="InterPro" id="IPR051782">
    <property type="entry name" value="ABC_Transporter_VariousFunc"/>
</dbReference>
<dbReference type="Proteomes" id="UP000196475">
    <property type="component" value="Unassembled WGS sequence"/>
</dbReference>
<sequence length="69" mass="7722">MKQKLAIAQAIMEAPDLILLDEATNGLDEEAVENLYRIVRQENERGATILKSLPIIKRILKPCVMKCTG</sequence>
<protein>
    <recommendedName>
        <fullName evidence="6">ABC transporter domain-containing protein</fullName>
    </recommendedName>
</protein>
<keyword evidence="2" id="KW-0547">Nucleotide-binding</keyword>
<keyword evidence="1" id="KW-0813">Transport</keyword>
<accession>A0A1Y3PXF7</accession>
<evidence type="ECO:0000313" key="5">
    <source>
        <dbReference type="Proteomes" id="UP000196475"/>
    </source>
</evidence>
<reference evidence="5" key="1">
    <citation type="submission" date="2016-06" db="EMBL/GenBank/DDBJ databases">
        <authorList>
            <person name="Nascimento L."/>
            <person name="Pereira R.V."/>
            <person name="Martins L.F."/>
            <person name="Quaggio R.B."/>
            <person name="Silva A.M."/>
            <person name="Setubal J.C."/>
        </authorList>
    </citation>
    <scope>NUCLEOTIDE SEQUENCE [LARGE SCALE GENOMIC DNA]</scope>
</reference>
<proteinExistence type="predicted"/>
<dbReference type="InterPro" id="IPR027417">
    <property type="entry name" value="P-loop_NTPase"/>
</dbReference>